<dbReference type="InterPro" id="IPR011701">
    <property type="entry name" value="MFS"/>
</dbReference>
<evidence type="ECO:0000313" key="11">
    <source>
        <dbReference type="EMBL" id="TDL03862.1"/>
    </source>
</evidence>
<evidence type="ECO:0000256" key="3">
    <source>
        <dbReference type="ARBA" id="ARBA00022448"/>
    </source>
</evidence>
<gene>
    <name evidence="11" type="ORF">EUA04_24800</name>
</gene>
<feature type="transmembrane region" description="Helical" evidence="9">
    <location>
        <begin position="61"/>
        <end position="85"/>
    </location>
</feature>
<dbReference type="InterPro" id="IPR004638">
    <property type="entry name" value="EmrB-like"/>
</dbReference>
<feature type="transmembrane region" description="Helical" evidence="9">
    <location>
        <begin position="275"/>
        <end position="296"/>
    </location>
</feature>
<dbReference type="InterPro" id="IPR036259">
    <property type="entry name" value="MFS_trans_sf"/>
</dbReference>
<evidence type="ECO:0000313" key="12">
    <source>
        <dbReference type="Proteomes" id="UP000294952"/>
    </source>
</evidence>
<evidence type="ECO:0000256" key="4">
    <source>
        <dbReference type="ARBA" id="ARBA00022475"/>
    </source>
</evidence>
<dbReference type="Pfam" id="PF07690">
    <property type="entry name" value="MFS_1"/>
    <property type="match status" value="1"/>
</dbReference>
<dbReference type="AlphaFoldDB" id="A0A4R5X125"/>
<feature type="transmembrane region" description="Helical" evidence="9">
    <location>
        <begin position="129"/>
        <end position="152"/>
    </location>
</feature>
<evidence type="ECO:0000256" key="8">
    <source>
        <dbReference type="SAM" id="MobiDB-lite"/>
    </source>
</evidence>
<dbReference type="PRINTS" id="PR01036">
    <property type="entry name" value="TCRTETB"/>
</dbReference>
<dbReference type="Gene3D" id="1.20.1250.20">
    <property type="entry name" value="MFS general substrate transporter like domains"/>
    <property type="match status" value="1"/>
</dbReference>
<reference evidence="11 12" key="1">
    <citation type="submission" date="2019-01" db="EMBL/GenBank/DDBJ databases">
        <title>High-quality-draft genome sequences of five non-tuberculosis mycobacteriaceae isolated from a nosocomial environment.</title>
        <authorList>
            <person name="Tiago I."/>
            <person name="Alarico S."/>
            <person name="Pereira S.G."/>
            <person name="Coelho C."/>
            <person name="Maranha A."/>
            <person name="Empadinhas N."/>
        </authorList>
    </citation>
    <scope>NUCLEOTIDE SEQUENCE [LARGE SCALE GENOMIC DNA]</scope>
    <source>
        <strain evidence="11 12">22DIII</strain>
    </source>
</reference>
<feature type="compositionally biased region" description="Low complexity" evidence="8">
    <location>
        <begin position="12"/>
        <end position="28"/>
    </location>
</feature>
<dbReference type="InterPro" id="IPR020846">
    <property type="entry name" value="MFS_dom"/>
</dbReference>
<feature type="transmembrane region" description="Helical" evidence="9">
    <location>
        <begin position="407"/>
        <end position="433"/>
    </location>
</feature>
<evidence type="ECO:0000256" key="2">
    <source>
        <dbReference type="ARBA" id="ARBA00008537"/>
    </source>
</evidence>
<evidence type="ECO:0000259" key="10">
    <source>
        <dbReference type="PROSITE" id="PS50850"/>
    </source>
</evidence>
<feature type="transmembrane region" description="Helical" evidence="9">
    <location>
        <begin position="454"/>
        <end position="472"/>
    </location>
</feature>
<dbReference type="CDD" id="cd17321">
    <property type="entry name" value="MFS_MMR_MDR_like"/>
    <property type="match status" value="1"/>
</dbReference>
<feature type="transmembrane region" description="Helical" evidence="9">
    <location>
        <begin position="158"/>
        <end position="176"/>
    </location>
</feature>
<feature type="transmembrane region" description="Helical" evidence="9">
    <location>
        <begin position="316"/>
        <end position="338"/>
    </location>
</feature>
<dbReference type="PANTHER" id="PTHR42718:SF9">
    <property type="entry name" value="MAJOR FACILITATOR SUPERFAMILY MULTIDRUG TRANSPORTER MFSC"/>
    <property type="match status" value="1"/>
</dbReference>
<evidence type="ECO:0000256" key="5">
    <source>
        <dbReference type="ARBA" id="ARBA00022692"/>
    </source>
</evidence>
<feature type="transmembrane region" description="Helical" evidence="9">
    <location>
        <begin position="97"/>
        <end position="117"/>
    </location>
</feature>
<dbReference type="GO" id="GO:0022857">
    <property type="term" value="F:transmembrane transporter activity"/>
    <property type="evidence" value="ECO:0007669"/>
    <property type="project" value="InterPro"/>
</dbReference>
<feature type="transmembrane region" description="Helical" evidence="9">
    <location>
        <begin position="350"/>
        <end position="372"/>
    </location>
</feature>
<dbReference type="NCBIfam" id="TIGR00711">
    <property type="entry name" value="efflux_EmrB"/>
    <property type="match status" value="1"/>
</dbReference>
<dbReference type="PANTHER" id="PTHR42718">
    <property type="entry name" value="MAJOR FACILITATOR SUPERFAMILY MULTIDRUG TRANSPORTER MFSC"/>
    <property type="match status" value="1"/>
</dbReference>
<feature type="transmembrane region" description="Helical" evidence="9">
    <location>
        <begin position="188"/>
        <end position="206"/>
    </location>
</feature>
<evidence type="ECO:0000256" key="7">
    <source>
        <dbReference type="ARBA" id="ARBA00023136"/>
    </source>
</evidence>
<dbReference type="Gene3D" id="1.20.1720.10">
    <property type="entry name" value="Multidrug resistance protein D"/>
    <property type="match status" value="1"/>
</dbReference>
<keyword evidence="3" id="KW-0813">Transport</keyword>
<evidence type="ECO:0000256" key="1">
    <source>
        <dbReference type="ARBA" id="ARBA00004651"/>
    </source>
</evidence>
<keyword evidence="4" id="KW-1003">Cell membrane</keyword>
<feature type="domain" description="Major facilitator superfamily (MFS) profile" evidence="10">
    <location>
        <begin position="63"/>
        <end position="504"/>
    </location>
</feature>
<dbReference type="GO" id="GO:0005886">
    <property type="term" value="C:plasma membrane"/>
    <property type="evidence" value="ECO:0007669"/>
    <property type="project" value="UniProtKB-SubCell"/>
</dbReference>
<protein>
    <submittedName>
        <fullName evidence="11">DHA2 family efflux MFS transporter permease subunit</fullName>
    </submittedName>
</protein>
<feature type="region of interest" description="Disordered" evidence="8">
    <location>
        <begin position="1"/>
        <end position="30"/>
    </location>
</feature>
<proteinExistence type="inferred from homology"/>
<dbReference type="PROSITE" id="PS50850">
    <property type="entry name" value="MFS"/>
    <property type="match status" value="1"/>
</dbReference>
<comment type="subcellular location">
    <subcellularLocation>
        <location evidence="1">Cell membrane</location>
        <topology evidence="1">Multi-pass membrane protein</topology>
    </subcellularLocation>
</comment>
<feature type="transmembrane region" description="Helical" evidence="9">
    <location>
        <begin position="251"/>
        <end position="269"/>
    </location>
</feature>
<dbReference type="Proteomes" id="UP000294952">
    <property type="component" value="Unassembled WGS sequence"/>
</dbReference>
<sequence length="520" mass="53563">MSTRRSPNGIERPASASRCRRSCSTPSRPDSDERLVGCAILTAHFYAAPVGEAEHSPRRKAVILAACCLGVLIAAMDGTIVNVAIPSIRDDLGASAASMQWVVAAYALTMAAVLLLSGAAGDRYGRKRIFLTGLTTFALGSLMCSLAGSVGVLVGSRAIQAVGASMLNTIAMAIVVQVFPGRVERARAIGIWGSVIGLGLALGPVLGGTLTDLVSWRAVFWINIPICLAAIVLTIVFVPESMSRRPTAFDPAGQLLGAATIFGVVFVLIEAPGRGATSGAVVGVATMALGAAIAFLTVEARHRTPFIDLRLFRRPLFCSAIGIAVCSFALYGGFLFVMSHYLQDERGLSAIRAGLCFLPMAAAAALGSPVAGHLIGRWGTRTPLLVSGFAFTGAAASLMLLEPDTPMWSLALSFAVFGIGFGMVNAPVTALAVTALPADRSGTAAALATTSRQVGLAIGVALCGPLAGDALTHTAEFATATHPLWAVFVLLGLTIVVLALLPSRAGLERGGAELPVATTR</sequence>
<feature type="transmembrane region" description="Helical" evidence="9">
    <location>
        <begin position="218"/>
        <end position="239"/>
    </location>
</feature>
<feature type="transmembrane region" description="Helical" evidence="9">
    <location>
        <begin position="484"/>
        <end position="501"/>
    </location>
</feature>
<keyword evidence="5 9" id="KW-0812">Transmembrane</keyword>
<dbReference type="EMBL" id="SDLP01000010">
    <property type="protein sequence ID" value="TDL03862.1"/>
    <property type="molecule type" value="Genomic_DNA"/>
</dbReference>
<evidence type="ECO:0000256" key="9">
    <source>
        <dbReference type="SAM" id="Phobius"/>
    </source>
</evidence>
<evidence type="ECO:0000256" key="6">
    <source>
        <dbReference type="ARBA" id="ARBA00022989"/>
    </source>
</evidence>
<keyword evidence="6 9" id="KW-1133">Transmembrane helix</keyword>
<accession>A0A4R5X125</accession>
<feature type="transmembrane region" description="Helical" evidence="9">
    <location>
        <begin position="384"/>
        <end position="401"/>
    </location>
</feature>
<comment type="caution">
    <text evidence="11">The sequence shown here is derived from an EMBL/GenBank/DDBJ whole genome shotgun (WGS) entry which is preliminary data.</text>
</comment>
<organism evidence="11 12">
    <name type="scientific">Mycolicibacterium obuense</name>
    <dbReference type="NCBI Taxonomy" id="1807"/>
    <lineage>
        <taxon>Bacteria</taxon>
        <taxon>Bacillati</taxon>
        <taxon>Actinomycetota</taxon>
        <taxon>Actinomycetes</taxon>
        <taxon>Mycobacteriales</taxon>
        <taxon>Mycobacteriaceae</taxon>
        <taxon>Mycolicibacterium</taxon>
    </lineage>
</organism>
<name>A0A4R5X125_9MYCO</name>
<dbReference type="SUPFAM" id="SSF103473">
    <property type="entry name" value="MFS general substrate transporter"/>
    <property type="match status" value="1"/>
</dbReference>
<comment type="similarity">
    <text evidence="2">Belongs to the major facilitator superfamily. EmrB family.</text>
</comment>
<keyword evidence="7 9" id="KW-0472">Membrane</keyword>